<comment type="caution">
    <text evidence="2">The sequence shown here is derived from an EMBL/GenBank/DDBJ whole genome shotgun (WGS) entry which is preliminary data.</text>
</comment>
<name>A0AAD5SAN1_9FUNG</name>
<evidence type="ECO:0000313" key="2">
    <source>
        <dbReference type="EMBL" id="KAJ3050850.1"/>
    </source>
</evidence>
<evidence type="ECO:0000313" key="3">
    <source>
        <dbReference type="Proteomes" id="UP001212841"/>
    </source>
</evidence>
<dbReference type="PANTHER" id="PTHR13076:SF9">
    <property type="entry name" value="COILED-COIL AND C2 DOMAIN-CONTAINING PROTEIN 1-LIKE"/>
    <property type="match status" value="1"/>
</dbReference>
<evidence type="ECO:0000256" key="1">
    <source>
        <dbReference type="SAM" id="MobiDB-lite"/>
    </source>
</evidence>
<accession>A0AAD5SAN1</accession>
<organism evidence="2 3">
    <name type="scientific">Rhizophlyctis rosea</name>
    <dbReference type="NCBI Taxonomy" id="64517"/>
    <lineage>
        <taxon>Eukaryota</taxon>
        <taxon>Fungi</taxon>
        <taxon>Fungi incertae sedis</taxon>
        <taxon>Chytridiomycota</taxon>
        <taxon>Chytridiomycota incertae sedis</taxon>
        <taxon>Chytridiomycetes</taxon>
        <taxon>Rhizophlyctidales</taxon>
        <taxon>Rhizophlyctidaceae</taxon>
        <taxon>Rhizophlyctis</taxon>
    </lineage>
</organism>
<proteinExistence type="predicted"/>
<gene>
    <name evidence="2" type="primary">CC2D1B_1</name>
    <name evidence="2" type="ORF">HK097_008168</name>
</gene>
<protein>
    <submittedName>
        <fullName evidence="2">Coiled-coil and C2 domain-containing protein 1B</fullName>
    </submittedName>
</protein>
<feature type="region of interest" description="Disordered" evidence="1">
    <location>
        <begin position="33"/>
        <end position="127"/>
    </location>
</feature>
<dbReference type="PANTHER" id="PTHR13076">
    <property type="entry name" value="COILED-COIL AND C2 DOMAIN-CONTAINING PROTEIN 1-LIKE"/>
    <property type="match status" value="1"/>
</dbReference>
<dbReference type="AlphaFoldDB" id="A0AAD5SAN1"/>
<keyword evidence="3" id="KW-1185">Reference proteome</keyword>
<dbReference type="Proteomes" id="UP001212841">
    <property type="component" value="Unassembled WGS sequence"/>
</dbReference>
<feature type="compositionally biased region" description="Low complexity" evidence="1">
    <location>
        <begin position="39"/>
        <end position="121"/>
    </location>
</feature>
<dbReference type="EMBL" id="JADGJD010000464">
    <property type="protein sequence ID" value="KAJ3050850.1"/>
    <property type="molecule type" value="Genomic_DNA"/>
</dbReference>
<dbReference type="GO" id="GO:0001227">
    <property type="term" value="F:DNA-binding transcription repressor activity, RNA polymerase II-specific"/>
    <property type="evidence" value="ECO:0007669"/>
    <property type="project" value="InterPro"/>
</dbReference>
<reference evidence="2" key="1">
    <citation type="submission" date="2020-05" db="EMBL/GenBank/DDBJ databases">
        <title>Phylogenomic resolution of chytrid fungi.</title>
        <authorList>
            <person name="Stajich J.E."/>
            <person name="Amses K."/>
            <person name="Simmons R."/>
            <person name="Seto K."/>
            <person name="Myers J."/>
            <person name="Bonds A."/>
            <person name="Quandt C.A."/>
            <person name="Barry K."/>
            <person name="Liu P."/>
            <person name="Grigoriev I."/>
            <person name="Longcore J.E."/>
            <person name="James T.Y."/>
        </authorList>
    </citation>
    <scope>NUCLEOTIDE SEQUENCE</scope>
    <source>
        <strain evidence="2">JEL0318</strain>
    </source>
</reference>
<sequence length="252" mass="26201">MGGKLEIHIKLRTPLLRKDITKKQEKWVVLDLAGGGGDSSAAAAAAAAPAASTAPVRPSAAPQAAAPKVATGGKPASATSSSPVTPSPQGKQPSPQAAKPAPVKAAAPAAPQAKATSPAGASAGGGSEVDELEMRFLSPDYIISNQVLEHEHNQLTQQIAAAQAARKPVDDLMDRKTSYEIRMNLLVTLVQAGSLSMSDYVKKCKEAIASTKTAALTFKKAGKLELAKQAMTRIKLMTDEVEEVEREMGDEL</sequence>
<dbReference type="InterPro" id="IPR039725">
    <property type="entry name" value="CC2D1A/B"/>
</dbReference>